<evidence type="ECO:0000259" key="3">
    <source>
        <dbReference type="PROSITE" id="PS51194"/>
    </source>
</evidence>
<feature type="transmembrane region" description="Helical" evidence="2">
    <location>
        <begin position="121"/>
        <end position="142"/>
    </location>
</feature>
<gene>
    <name evidence="4" type="primary">SYD</name>
    <name evidence="4" type="ORF">MA16_Dca006068</name>
</gene>
<keyword evidence="1" id="KW-0378">Hydrolase</keyword>
<organism evidence="4 5">
    <name type="scientific">Dendrobium catenatum</name>
    <dbReference type="NCBI Taxonomy" id="906689"/>
    <lineage>
        <taxon>Eukaryota</taxon>
        <taxon>Viridiplantae</taxon>
        <taxon>Streptophyta</taxon>
        <taxon>Embryophyta</taxon>
        <taxon>Tracheophyta</taxon>
        <taxon>Spermatophyta</taxon>
        <taxon>Magnoliopsida</taxon>
        <taxon>Liliopsida</taxon>
        <taxon>Asparagales</taxon>
        <taxon>Orchidaceae</taxon>
        <taxon>Epidendroideae</taxon>
        <taxon>Malaxideae</taxon>
        <taxon>Dendrobiinae</taxon>
        <taxon>Dendrobium</taxon>
    </lineage>
</organism>
<dbReference type="EMBL" id="KZ502564">
    <property type="protein sequence ID" value="PKU76021.1"/>
    <property type="molecule type" value="Genomic_DNA"/>
</dbReference>
<proteinExistence type="predicted"/>
<name>A0A2I0WK44_9ASPA</name>
<evidence type="ECO:0000313" key="4">
    <source>
        <dbReference type="EMBL" id="PKU76021.1"/>
    </source>
</evidence>
<evidence type="ECO:0000256" key="2">
    <source>
        <dbReference type="SAM" id="Phobius"/>
    </source>
</evidence>
<dbReference type="GO" id="GO:0016787">
    <property type="term" value="F:hydrolase activity"/>
    <property type="evidence" value="ECO:0007669"/>
    <property type="project" value="UniProtKB-KW"/>
</dbReference>
<dbReference type="Pfam" id="PF00271">
    <property type="entry name" value="Helicase_C"/>
    <property type="match status" value="1"/>
</dbReference>
<dbReference type="PANTHER" id="PTHR10799">
    <property type="entry name" value="SNF2/RAD54 HELICASE FAMILY"/>
    <property type="match status" value="1"/>
</dbReference>
<dbReference type="Proteomes" id="UP000233837">
    <property type="component" value="Unassembled WGS sequence"/>
</dbReference>
<dbReference type="AlphaFoldDB" id="A0A2I0WK44"/>
<dbReference type="OrthoDB" id="448448at2759"/>
<reference evidence="4 5" key="1">
    <citation type="journal article" date="2016" name="Sci. Rep.">
        <title>The Dendrobium catenatum Lindl. genome sequence provides insights into polysaccharide synthase, floral development and adaptive evolution.</title>
        <authorList>
            <person name="Zhang G.Q."/>
            <person name="Xu Q."/>
            <person name="Bian C."/>
            <person name="Tsai W.C."/>
            <person name="Yeh C.M."/>
            <person name="Liu K.W."/>
            <person name="Yoshida K."/>
            <person name="Zhang L.S."/>
            <person name="Chang S.B."/>
            <person name="Chen F."/>
            <person name="Shi Y."/>
            <person name="Su Y.Y."/>
            <person name="Zhang Y.Q."/>
            <person name="Chen L.J."/>
            <person name="Yin Y."/>
            <person name="Lin M."/>
            <person name="Huang H."/>
            <person name="Deng H."/>
            <person name="Wang Z.W."/>
            <person name="Zhu S.L."/>
            <person name="Zhao X."/>
            <person name="Deng C."/>
            <person name="Niu S.C."/>
            <person name="Huang J."/>
            <person name="Wang M."/>
            <person name="Liu G.H."/>
            <person name="Yang H.J."/>
            <person name="Xiao X.J."/>
            <person name="Hsiao Y.Y."/>
            <person name="Wu W.L."/>
            <person name="Chen Y.Y."/>
            <person name="Mitsuda N."/>
            <person name="Ohme-Takagi M."/>
            <person name="Luo Y.B."/>
            <person name="Van de Peer Y."/>
            <person name="Liu Z.J."/>
        </authorList>
    </citation>
    <scope>NUCLEOTIDE SEQUENCE [LARGE SCALE GENOMIC DNA]</scope>
    <source>
        <tissue evidence="4">The whole plant</tissue>
    </source>
</reference>
<dbReference type="STRING" id="906689.A0A2I0WK44"/>
<dbReference type="InterPro" id="IPR001650">
    <property type="entry name" value="Helicase_C-like"/>
</dbReference>
<keyword evidence="5" id="KW-1185">Reference proteome</keyword>
<evidence type="ECO:0000256" key="1">
    <source>
        <dbReference type="ARBA" id="ARBA00022801"/>
    </source>
</evidence>
<keyword evidence="2" id="KW-0812">Transmembrane</keyword>
<keyword evidence="2" id="KW-1133">Transmembrane helix</keyword>
<reference evidence="4 5" key="2">
    <citation type="journal article" date="2017" name="Nature">
        <title>The Apostasia genome and the evolution of orchids.</title>
        <authorList>
            <person name="Zhang G.Q."/>
            <person name="Liu K.W."/>
            <person name="Li Z."/>
            <person name="Lohaus R."/>
            <person name="Hsiao Y.Y."/>
            <person name="Niu S.C."/>
            <person name="Wang J.Y."/>
            <person name="Lin Y.C."/>
            <person name="Xu Q."/>
            <person name="Chen L.J."/>
            <person name="Yoshida K."/>
            <person name="Fujiwara S."/>
            <person name="Wang Z.W."/>
            <person name="Zhang Y.Q."/>
            <person name="Mitsuda N."/>
            <person name="Wang M."/>
            <person name="Liu G.H."/>
            <person name="Pecoraro L."/>
            <person name="Huang H.X."/>
            <person name="Xiao X.J."/>
            <person name="Lin M."/>
            <person name="Wu X.Y."/>
            <person name="Wu W.L."/>
            <person name="Chen Y.Y."/>
            <person name="Chang S.B."/>
            <person name="Sakamoto S."/>
            <person name="Ohme-Takagi M."/>
            <person name="Yagi M."/>
            <person name="Zeng S.J."/>
            <person name="Shen C.Y."/>
            <person name="Yeh C.M."/>
            <person name="Luo Y.B."/>
            <person name="Tsai W.C."/>
            <person name="Van de Peer Y."/>
            <person name="Liu Z.J."/>
        </authorList>
    </citation>
    <scope>NUCLEOTIDE SEQUENCE [LARGE SCALE GENOMIC DNA]</scope>
    <source>
        <tissue evidence="4">The whole plant</tissue>
    </source>
</reference>
<dbReference type="InterPro" id="IPR049730">
    <property type="entry name" value="SNF2/RAD54-like_C"/>
</dbReference>
<protein>
    <submittedName>
        <fullName evidence="4">Chromatin structure-remodeling complex protein SYD</fullName>
    </submittedName>
</protein>
<accession>A0A2I0WK44</accession>
<dbReference type="CDD" id="cd18793">
    <property type="entry name" value="SF2_C_SNF"/>
    <property type="match status" value="1"/>
</dbReference>
<dbReference type="SMART" id="SM00490">
    <property type="entry name" value="HELICc"/>
    <property type="match status" value="1"/>
</dbReference>
<dbReference type="SUPFAM" id="SSF52540">
    <property type="entry name" value="P-loop containing nucleoside triphosphate hydrolases"/>
    <property type="match status" value="1"/>
</dbReference>
<feature type="domain" description="Helicase C-terminal" evidence="3">
    <location>
        <begin position="1"/>
        <end position="153"/>
    </location>
</feature>
<dbReference type="PROSITE" id="PS51194">
    <property type="entry name" value="HELICASE_CTER"/>
    <property type="match status" value="1"/>
</dbReference>
<sequence>MTRLLDVMEEYLSWKRYKYLRLDGHTSGNDRGALIDEFNRPGSETFIFLLSIRAGGVGVNLQAADTVIIFDTDWNPQVDLQAQARAHRIGQKRDVLVLRFETVSCVFCMNTFSYVNRVSETVFFFFYFLFYISLLSSSLNVLSYMPVDSPEMY</sequence>
<evidence type="ECO:0000313" key="5">
    <source>
        <dbReference type="Proteomes" id="UP000233837"/>
    </source>
</evidence>
<keyword evidence="2" id="KW-0472">Membrane</keyword>
<dbReference type="Gene3D" id="3.40.50.300">
    <property type="entry name" value="P-loop containing nucleotide triphosphate hydrolases"/>
    <property type="match status" value="1"/>
</dbReference>
<dbReference type="InterPro" id="IPR027417">
    <property type="entry name" value="P-loop_NTPase"/>
</dbReference>